<dbReference type="SUPFAM" id="SSF51197">
    <property type="entry name" value="Clavaminate synthase-like"/>
    <property type="match status" value="1"/>
</dbReference>
<dbReference type="PANTHER" id="PTHR20883:SF19">
    <property type="entry name" value="MULTIFUNCTIONAL DIOXYGENASE AUSE"/>
    <property type="match status" value="1"/>
</dbReference>
<evidence type="ECO:0000256" key="2">
    <source>
        <dbReference type="ARBA" id="ARBA00023002"/>
    </source>
</evidence>
<evidence type="ECO:0000256" key="1">
    <source>
        <dbReference type="ARBA" id="ARBA00022723"/>
    </source>
</evidence>
<accession>A0A6J6G4B8</accession>
<sequence length="286" mass="30947">MDSIPRFAPGTDPDDIARALTTVGAAIIERLVDDATVDQMLAEMQPHVDATPFGSDPFTGVTTKRTGALLARSLTSQRLVANPEVLAVVDRVLGPNATSYQLHLTQMICIWPGGPAQSLHRDQWCFDMFPFPPEMDVEVSTIWALDDFTEENGATRVIPGSLLDPASSVADVHRTVGATMPKGSVVLYTGRTIHGGGENRSDAVRRALNVDYILGWLRQEENQYLSCPPEVARTLPEHVQKLAGYAMGAYALGYVDDIRDPFAVLNGRDGGSSFGGLNTPVPTVER</sequence>
<organism evidence="4">
    <name type="scientific">freshwater metagenome</name>
    <dbReference type="NCBI Taxonomy" id="449393"/>
    <lineage>
        <taxon>unclassified sequences</taxon>
        <taxon>metagenomes</taxon>
        <taxon>ecological metagenomes</taxon>
    </lineage>
</organism>
<dbReference type="GO" id="GO:0016491">
    <property type="term" value="F:oxidoreductase activity"/>
    <property type="evidence" value="ECO:0007669"/>
    <property type="project" value="UniProtKB-KW"/>
</dbReference>
<protein>
    <submittedName>
        <fullName evidence="4">Unannotated protein</fullName>
    </submittedName>
</protein>
<dbReference type="InterPro" id="IPR008775">
    <property type="entry name" value="Phytyl_CoA_dOase-like"/>
</dbReference>
<dbReference type="GO" id="GO:0046872">
    <property type="term" value="F:metal ion binding"/>
    <property type="evidence" value="ECO:0007669"/>
    <property type="project" value="UniProtKB-KW"/>
</dbReference>
<evidence type="ECO:0000256" key="3">
    <source>
        <dbReference type="ARBA" id="ARBA00023004"/>
    </source>
</evidence>
<dbReference type="PANTHER" id="PTHR20883">
    <property type="entry name" value="PHYTANOYL-COA DIOXYGENASE DOMAIN CONTAINING 1"/>
    <property type="match status" value="1"/>
</dbReference>
<evidence type="ECO:0000313" key="4">
    <source>
        <dbReference type="EMBL" id="CAB4596047.1"/>
    </source>
</evidence>
<reference evidence="4" key="1">
    <citation type="submission" date="2020-05" db="EMBL/GenBank/DDBJ databases">
        <authorList>
            <person name="Chiriac C."/>
            <person name="Salcher M."/>
            <person name="Ghai R."/>
            <person name="Kavagutti S V."/>
        </authorList>
    </citation>
    <scope>NUCLEOTIDE SEQUENCE</scope>
</reference>
<proteinExistence type="predicted"/>
<gene>
    <name evidence="4" type="ORF">UFOPK1722_01902</name>
</gene>
<dbReference type="EMBL" id="CAEZTS010000237">
    <property type="protein sequence ID" value="CAB4596047.1"/>
    <property type="molecule type" value="Genomic_DNA"/>
</dbReference>
<dbReference type="Gene3D" id="2.60.120.620">
    <property type="entry name" value="q2cbj1_9rhob like domain"/>
    <property type="match status" value="1"/>
</dbReference>
<keyword evidence="2" id="KW-0560">Oxidoreductase</keyword>
<dbReference type="Pfam" id="PF05721">
    <property type="entry name" value="PhyH"/>
    <property type="match status" value="1"/>
</dbReference>
<name>A0A6J6G4B8_9ZZZZ</name>
<keyword evidence="3" id="KW-0408">Iron</keyword>
<keyword evidence="1" id="KW-0479">Metal-binding</keyword>
<dbReference type="AlphaFoldDB" id="A0A6J6G4B8"/>